<dbReference type="InterPro" id="IPR013783">
    <property type="entry name" value="Ig-like_fold"/>
</dbReference>
<gene>
    <name evidence="3" type="ORF">ACFQGD_30230</name>
</gene>
<dbReference type="InterPro" id="IPR012938">
    <property type="entry name" value="Glc/Sorbosone_DH"/>
</dbReference>
<comment type="caution">
    <text evidence="3">The sequence shown here is derived from an EMBL/GenBank/DDBJ whole genome shotgun (WGS) entry which is preliminary data.</text>
</comment>
<dbReference type="EMBL" id="JBHSXX010000001">
    <property type="protein sequence ID" value="MFC6871408.1"/>
    <property type="molecule type" value="Genomic_DNA"/>
</dbReference>
<dbReference type="PROSITE" id="PS50093">
    <property type="entry name" value="PKD"/>
    <property type="match status" value="1"/>
</dbReference>
<dbReference type="PANTHER" id="PTHR19328">
    <property type="entry name" value="HEDGEHOG-INTERACTING PROTEIN"/>
    <property type="match status" value="1"/>
</dbReference>
<evidence type="ECO:0000259" key="2">
    <source>
        <dbReference type="PROSITE" id="PS50093"/>
    </source>
</evidence>
<dbReference type="RefSeq" id="WP_345390932.1">
    <property type="nucleotide sequence ID" value="NZ_BAABLA010000007.1"/>
</dbReference>
<dbReference type="Pfam" id="PF07995">
    <property type="entry name" value="GSDH"/>
    <property type="match status" value="2"/>
</dbReference>
<sequence>MAAPDAVAEAAVPPGFADTVAIEGLSAPTAVSFAPDGTVFVAEKSGIVKSFDSLADTSATVTVDLRDEVHNFWDRGLLGLAVDPGFPARPYVYALYSHDERPDGGQWGDQCPDPPGATDEGCLIDARLAKLTVDSSGVATARETLLSGWCQQYPSHSIGTVAFGADGALYVGAGDGASFNFTDYGQRGNPCGDPPEPAGTDLSPPDAKGGALRSQSPRRPADEPVTMDGTIVRVDPDTGDAMPGNPFAASDNPIKRRVIAYGMRNPFRFAVRPGTPELWVGDVGWNAREEINRIPDGTDGVAENFGWPCYEGGAKQAGYDGADLTVCESLYSSGSVTGPYFAYSHGGSVVADDGCTQGGSSISGIEFENGTSNYPDAYDGALFFSDASRGCIWAMRRGADGQPDPSDIVLLQSGIQAPVDLKIGPGGDLYYVALASGELRRISYAGGANRPPMAVAAADPTSGPAPLTVQFDGTGSADPDTDDTISYEWDLDGDGSFDDATGSTASYTYIEQEVVTAGLRVSDPDGATDIDTVQIAVDEPDQPEPIVVIDSPDEEFQWRVGQTIQFTGRATDAQDGSIPADALDWRLTLRHCESADDCHSHVVRDFERTAAGSFTAPDHEYPSHLLLRLTATDSDGNTSSSTVRLDPRTVELSFTSSPTGADLTVGGAVEQAPFTRTLIVGSTTTISAPERQRLLLLGLFPIRHRFVGWSDGGSRTHAITAPESAATYQANYQVCLLWC</sequence>
<feature type="domain" description="PKD" evidence="2">
    <location>
        <begin position="452"/>
        <end position="537"/>
    </location>
</feature>
<evidence type="ECO:0000313" key="4">
    <source>
        <dbReference type="Proteomes" id="UP001596337"/>
    </source>
</evidence>
<dbReference type="InterPro" id="IPR011042">
    <property type="entry name" value="6-blade_b-propeller_TolB-like"/>
</dbReference>
<dbReference type="InterPro" id="IPR035986">
    <property type="entry name" value="PKD_dom_sf"/>
</dbReference>
<evidence type="ECO:0000313" key="3">
    <source>
        <dbReference type="EMBL" id="MFC6871408.1"/>
    </source>
</evidence>
<accession>A0ABW2C869</accession>
<dbReference type="SUPFAM" id="SSF49299">
    <property type="entry name" value="PKD domain"/>
    <property type="match status" value="1"/>
</dbReference>
<dbReference type="Gene3D" id="2.60.40.10">
    <property type="entry name" value="Immunoglobulins"/>
    <property type="match status" value="1"/>
</dbReference>
<dbReference type="Gene3D" id="2.120.10.30">
    <property type="entry name" value="TolB, C-terminal domain"/>
    <property type="match status" value="1"/>
</dbReference>
<dbReference type="InterPro" id="IPR022409">
    <property type="entry name" value="PKD/Chitinase_dom"/>
</dbReference>
<feature type="region of interest" description="Disordered" evidence="1">
    <location>
        <begin position="184"/>
        <end position="225"/>
    </location>
</feature>
<proteinExistence type="predicted"/>
<organism evidence="3 4">
    <name type="scientific">Haloechinothrix salitolerans</name>
    <dbReference type="NCBI Taxonomy" id="926830"/>
    <lineage>
        <taxon>Bacteria</taxon>
        <taxon>Bacillati</taxon>
        <taxon>Actinomycetota</taxon>
        <taxon>Actinomycetes</taxon>
        <taxon>Pseudonocardiales</taxon>
        <taxon>Pseudonocardiaceae</taxon>
        <taxon>Haloechinothrix</taxon>
    </lineage>
</organism>
<dbReference type="CDD" id="cd00146">
    <property type="entry name" value="PKD"/>
    <property type="match status" value="1"/>
</dbReference>
<dbReference type="InterPro" id="IPR011041">
    <property type="entry name" value="Quinoprot_gluc/sorb_DH_b-prop"/>
</dbReference>
<reference evidence="4" key="1">
    <citation type="journal article" date="2019" name="Int. J. Syst. Evol. Microbiol.">
        <title>The Global Catalogue of Microorganisms (GCM) 10K type strain sequencing project: providing services to taxonomists for standard genome sequencing and annotation.</title>
        <authorList>
            <consortium name="The Broad Institute Genomics Platform"/>
            <consortium name="The Broad Institute Genome Sequencing Center for Infectious Disease"/>
            <person name="Wu L."/>
            <person name="Ma J."/>
        </authorList>
    </citation>
    <scope>NUCLEOTIDE SEQUENCE [LARGE SCALE GENOMIC DNA]</scope>
    <source>
        <strain evidence="4">KCTC 32255</strain>
    </source>
</reference>
<dbReference type="SUPFAM" id="SSF50952">
    <property type="entry name" value="Soluble quinoprotein glucose dehydrogenase"/>
    <property type="match status" value="1"/>
</dbReference>
<dbReference type="Pfam" id="PF18911">
    <property type="entry name" value="PKD_4"/>
    <property type="match status" value="1"/>
</dbReference>
<dbReference type="Proteomes" id="UP001596337">
    <property type="component" value="Unassembled WGS sequence"/>
</dbReference>
<protein>
    <submittedName>
        <fullName evidence="3">PQQ-dependent sugar dehydrogenase</fullName>
    </submittedName>
</protein>
<name>A0ABW2C869_9PSEU</name>
<dbReference type="InterPro" id="IPR000601">
    <property type="entry name" value="PKD_dom"/>
</dbReference>
<evidence type="ECO:0000256" key="1">
    <source>
        <dbReference type="SAM" id="MobiDB-lite"/>
    </source>
</evidence>
<keyword evidence="4" id="KW-1185">Reference proteome</keyword>
<dbReference type="SMART" id="SM00089">
    <property type="entry name" value="PKD"/>
    <property type="match status" value="1"/>
</dbReference>
<dbReference type="PANTHER" id="PTHR19328:SF13">
    <property type="entry name" value="HIPL1 PROTEIN"/>
    <property type="match status" value="1"/>
</dbReference>